<evidence type="ECO:0000313" key="4">
    <source>
        <dbReference type="Proteomes" id="UP000027138"/>
    </source>
</evidence>
<dbReference type="AlphaFoldDB" id="A0A067K673"/>
<reference evidence="3 4" key="1">
    <citation type="journal article" date="2014" name="PLoS ONE">
        <title>Global Analysis of Gene Expression Profiles in Physic Nut (Jatropha curcas L.) Seedlings Exposed to Salt Stress.</title>
        <authorList>
            <person name="Zhang L."/>
            <person name="Zhang C."/>
            <person name="Wu P."/>
            <person name="Chen Y."/>
            <person name="Li M."/>
            <person name="Jiang H."/>
            <person name="Wu G."/>
        </authorList>
    </citation>
    <scope>NUCLEOTIDE SEQUENCE [LARGE SCALE GENOMIC DNA]</scope>
    <source>
        <strain evidence="4">cv. GZQX0401</strain>
        <tissue evidence="3">Young leaves</tissue>
    </source>
</reference>
<evidence type="ECO:0000313" key="3">
    <source>
        <dbReference type="EMBL" id="KDP30548.1"/>
    </source>
</evidence>
<evidence type="ECO:0000256" key="2">
    <source>
        <dbReference type="SAM" id="MobiDB-lite"/>
    </source>
</evidence>
<keyword evidence="1" id="KW-0175">Coiled coil</keyword>
<sequence length="129" mass="14377">MASLSDIQNLMEQLEARIETRMNEALAAQRTALIAELVNLTLLQACFLGLQTVRPDQRPFGKFTESMPIWYLKRLENYEDHGTGPELPEKPPERRISKLAGPGGSGRRTRRLWPPAPATRAAIHGSSGL</sequence>
<feature type="region of interest" description="Disordered" evidence="2">
    <location>
        <begin position="80"/>
        <end position="129"/>
    </location>
</feature>
<dbReference type="EMBL" id="KK914666">
    <property type="protein sequence ID" value="KDP30548.1"/>
    <property type="molecule type" value="Genomic_DNA"/>
</dbReference>
<gene>
    <name evidence="3" type="ORF">JCGZ_15257</name>
</gene>
<feature type="coiled-coil region" evidence="1">
    <location>
        <begin position="4"/>
        <end position="31"/>
    </location>
</feature>
<organism evidence="3 4">
    <name type="scientific">Jatropha curcas</name>
    <name type="common">Barbados nut</name>
    <dbReference type="NCBI Taxonomy" id="180498"/>
    <lineage>
        <taxon>Eukaryota</taxon>
        <taxon>Viridiplantae</taxon>
        <taxon>Streptophyta</taxon>
        <taxon>Embryophyta</taxon>
        <taxon>Tracheophyta</taxon>
        <taxon>Spermatophyta</taxon>
        <taxon>Magnoliopsida</taxon>
        <taxon>eudicotyledons</taxon>
        <taxon>Gunneridae</taxon>
        <taxon>Pentapetalae</taxon>
        <taxon>rosids</taxon>
        <taxon>fabids</taxon>
        <taxon>Malpighiales</taxon>
        <taxon>Euphorbiaceae</taxon>
        <taxon>Crotonoideae</taxon>
        <taxon>Jatropheae</taxon>
        <taxon>Jatropha</taxon>
    </lineage>
</organism>
<evidence type="ECO:0000256" key="1">
    <source>
        <dbReference type="SAM" id="Coils"/>
    </source>
</evidence>
<protein>
    <submittedName>
        <fullName evidence="3">Uncharacterized protein</fullName>
    </submittedName>
</protein>
<proteinExistence type="predicted"/>
<name>A0A067K673_JATCU</name>
<feature type="compositionally biased region" description="Basic and acidic residues" evidence="2">
    <location>
        <begin position="80"/>
        <end position="96"/>
    </location>
</feature>
<accession>A0A067K673</accession>
<keyword evidence="4" id="KW-1185">Reference proteome</keyword>
<dbReference type="Proteomes" id="UP000027138">
    <property type="component" value="Unassembled WGS sequence"/>
</dbReference>